<dbReference type="PANTHER" id="PTHR48104:SF30">
    <property type="entry name" value="METACASPASE-1"/>
    <property type="match status" value="1"/>
</dbReference>
<feature type="compositionally biased region" description="Pro residues" evidence="2">
    <location>
        <begin position="17"/>
        <end position="27"/>
    </location>
</feature>
<gene>
    <name evidence="4" type="ORF">L227DRAFT_502126</name>
</gene>
<evidence type="ECO:0000256" key="2">
    <source>
        <dbReference type="SAM" id="MobiDB-lite"/>
    </source>
</evidence>
<dbReference type="GO" id="GO:0004197">
    <property type="term" value="F:cysteine-type endopeptidase activity"/>
    <property type="evidence" value="ECO:0007669"/>
    <property type="project" value="InterPro"/>
</dbReference>
<dbReference type="EMBL" id="ML122266">
    <property type="protein sequence ID" value="RPD60312.1"/>
    <property type="molecule type" value="Genomic_DNA"/>
</dbReference>
<reference evidence="4" key="1">
    <citation type="journal article" date="2018" name="Genome Biol. Evol.">
        <title>Genomics and development of Lentinus tigrinus, a white-rot wood-decaying mushroom with dimorphic fruiting bodies.</title>
        <authorList>
            <person name="Wu B."/>
            <person name="Xu Z."/>
            <person name="Knudson A."/>
            <person name="Carlson A."/>
            <person name="Chen N."/>
            <person name="Kovaka S."/>
            <person name="LaButti K."/>
            <person name="Lipzen A."/>
            <person name="Pennachio C."/>
            <person name="Riley R."/>
            <person name="Schakwitz W."/>
            <person name="Umezawa K."/>
            <person name="Ohm R.A."/>
            <person name="Grigoriev I.V."/>
            <person name="Nagy L.G."/>
            <person name="Gibbons J."/>
            <person name="Hibbett D."/>
        </authorList>
    </citation>
    <scope>NUCLEOTIDE SEQUENCE [LARGE SCALE GENOMIC DNA]</scope>
    <source>
        <strain evidence="4">ALCF2SS1-6</strain>
    </source>
</reference>
<accession>A0A5C2S933</accession>
<dbReference type="OrthoDB" id="3223806at2759"/>
<dbReference type="AlphaFoldDB" id="A0A5C2S933"/>
<feature type="domain" description="Peptidase C14 caspase" evidence="3">
    <location>
        <begin position="31"/>
        <end position="420"/>
    </location>
</feature>
<dbReference type="Pfam" id="PF00656">
    <property type="entry name" value="Peptidase_C14"/>
    <property type="match status" value="1"/>
</dbReference>
<keyword evidence="5" id="KW-1185">Reference proteome</keyword>
<feature type="region of interest" description="Disordered" evidence="2">
    <location>
        <begin position="428"/>
        <end position="453"/>
    </location>
</feature>
<dbReference type="GO" id="GO:0006508">
    <property type="term" value="P:proteolysis"/>
    <property type="evidence" value="ECO:0007669"/>
    <property type="project" value="InterPro"/>
</dbReference>
<evidence type="ECO:0000256" key="1">
    <source>
        <dbReference type="ARBA" id="ARBA00009005"/>
    </source>
</evidence>
<dbReference type="InterPro" id="IPR011600">
    <property type="entry name" value="Pept_C14_caspase"/>
</dbReference>
<feature type="compositionally biased region" description="Polar residues" evidence="2">
    <location>
        <begin position="434"/>
        <end position="453"/>
    </location>
</feature>
<name>A0A5C2S933_9APHY</name>
<evidence type="ECO:0000259" key="3">
    <source>
        <dbReference type="Pfam" id="PF00656"/>
    </source>
</evidence>
<dbReference type="PANTHER" id="PTHR48104">
    <property type="entry name" value="METACASPASE-4"/>
    <property type="match status" value="1"/>
</dbReference>
<organism evidence="4 5">
    <name type="scientific">Lentinus tigrinus ALCF2SS1-6</name>
    <dbReference type="NCBI Taxonomy" id="1328759"/>
    <lineage>
        <taxon>Eukaryota</taxon>
        <taxon>Fungi</taxon>
        <taxon>Dikarya</taxon>
        <taxon>Basidiomycota</taxon>
        <taxon>Agaricomycotina</taxon>
        <taxon>Agaricomycetes</taxon>
        <taxon>Polyporales</taxon>
        <taxon>Polyporaceae</taxon>
        <taxon>Lentinus</taxon>
    </lineage>
</organism>
<sequence>MKIIRVRNPRRSTAEAPPAPAPAPAPAPPPKLALLIGIDYVDAPADSDYPPLRRARSDTKDFRDLLISKYDYLPENVVMMLDEEGIEPNLWPTRANILYQIKKLVCGAQEGSRFVFFFSGHSGQIEDTTHEEDDGFDEFLVPVDHAQRPRLRTQHRMILDNRLRKGLVDPLPVGAHLTAIFDSCHSGTMLDLDHYLCNNVYYPWMDVGNRRHMTKWLGVRRKDGQRMSQSGVKVITKRHSHAEGEAHSASSPPTRENSLCSVRIYQRRRTSGSQMEVVNTSVGVTDDGKRRQFSVQSRRTSVQCKPTLRLSLAQVVEGDQSMVSLAEDEAWPRCSSPTSIKTCSGFCEATDRPPDGPSVLSISSCQDSQRTWESKKGSFTQWLIELLRLEPHQPIGKFLQELTHKMYDHAQRTHQWSQRQKNNYKITHRRDASDSTVQSSATETYGSVQKSHAQSQLQEHALDNLDFVSIPEPQVGLATLSFTMSSLLVYGISV</sequence>
<evidence type="ECO:0000313" key="5">
    <source>
        <dbReference type="Proteomes" id="UP000313359"/>
    </source>
</evidence>
<proteinExistence type="inferred from homology"/>
<evidence type="ECO:0000313" key="4">
    <source>
        <dbReference type="EMBL" id="RPD60312.1"/>
    </source>
</evidence>
<feature type="region of interest" description="Disordered" evidence="2">
    <location>
        <begin position="1"/>
        <end position="27"/>
    </location>
</feature>
<dbReference type="InterPro" id="IPR050452">
    <property type="entry name" value="Metacaspase"/>
</dbReference>
<dbReference type="Proteomes" id="UP000313359">
    <property type="component" value="Unassembled WGS sequence"/>
</dbReference>
<feature type="compositionally biased region" description="Basic residues" evidence="2">
    <location>
        <begin position="1"/>
        <end position="10"/>
    </location>
</feature>
<feature type="region of interest" description="Disordered" evidence="2">
    <location>
        <begin position="236"/>
        <end position="257"/>
    </location>
</feature>
<dbReference type="Gene3D" id="3.40.50.12660">
    <property type="match status" value="1"/>
</dbReference>
<dbReference type="GO" id="GO:0005737">
    <property type="term" value="C:cytoplasm"/>
    <property type="evidence" value="ECO:0007669"/>
    <property type="project" value="TreeGrafter"/>
</dbReference>
<comment type="similarity">
    <text evidence="1">Belongs to the peptidase C14B family.</text>
</comment>
<protein>
    <recommendedName>
        <fullName evidence="3">Peptidase C14 caspase domain-containing protein</fullName>
    </recommendedName>
</protein>